<gene>
    <name evidence="1" type="ORF">LEP1GSC059_3376</name>
</gene>
<dbReference type="EMBL" id="AKWY02000013">
    <property type="protein sequence ID" value="EQA72841.1"/>
    <property type="molecule type" value="Genomic_DNA"/>
</dbReference>
<proteinExistence type="predicted"/>
<evidence type="ECO:0000313" key="2">
    <source>
        <dbReference type="Proteomes" id="UP000015442"/>
    </source>
</evidence>
<comment type="caution">
    <text evidence="1">The sequence shown here is derived from an EMBL/GenBank/DDBJ whole genome shotgun (WGS) entry which is preliminary data.</text>
</comment>
<accession>T0GZZ6</accession>
<dbReference type="AlphaFoldDB" id="T0GZZ6"/>
<name>T0GZZ6_9LEPT</name>
<organism evidence="1 2">
    <name type="scientific">Leptospira noguchii serovar Panama str. CZ214</name>
    <dbReference type="NCBI Taxonomy" id="1001595"/>
    <lineage>
        <taxon>Bacteria</taxon>
        <taxon>Pseudomonadati</taxon>
        <taxon>Spirochaetota</taxon>
        <taxon>Spirochaetia</taxon>
        <taxon>Leptospirales</taxon>
        <taxon>Leptospiraceae</taxon>
        <taxon>Leptospira</taxon>
    </lineage>
</organism>
<sequence>MINIKTYLRIDDDYIPIEEFFGKIEDIEDIQYTTGSVELTINYVKIIEKTLWDNVNHLWPYIINAIEELLVEDQKEAKLSYPDQPITLRFGKTNHSGRIFVEFSYPKLRRVETSASEFYEAILNAAEKYFSKMLTIVDEPDANGCNQEYLETVQKLKNHLESRKN</sequence>
<dbReference type="GeneID" id="23200954"/>
<dbReference type="Proteomes" id="UP000015442">
    <property type="component" value="Unassembled WGS sequence"/>
</dbReference>
<dbReference type="RefSeq" id="WP_017214255.1">
    <property type="nucleotide sequence ID" value="NZ_AKWY02000013.1"/>
</dbReference>
<evidence type="ECO:0000313" key="1">
    <source>
        <dbReference type="EMBL" id="EQA72841.1"/>
    </source>
</evidence>
<protein>
    <submittedName>
        <fullName evidence="1">Uncharacterized protein</fullName>
    </submittedName>
</protein>
<reference evidence="1 2" key="1">
    <citation type="submission" date="2013-05" db="EMBL/GenBank/DDBJ databases">
        <authorList>
            <person name="Harkins D.M."/>
            <person name="Durkin A.S."/>
            <person name="Brinkac L.M."/>
            <person name="Haft D.H."/>
            <person name="Selengut J.D."/>
            <person name="Sanka R."/>
            <person name="DePew J."/>
            <person name="Purushe J."/>
            <person name="Hartskeerl R.A."/>
            <person name="Ahmed A."/>
            <person name="van der Linden H."/>
            <person name="Goris M.G.A."/>
            <person name="Vinetz J.M."/>
            <person name="Sutton G.G."/>
            <person name="Nierman W.C."/>
            <person name="Fouts D.E."/>
        </authorList>
    </citation>
    <scope>NUCLEOTIDE SEQUENCE [LARGE SCALE GENOMIC DNA]</scope>
    <source>
        <strain evidence="1 2">CZ214</strain>
    </source>
</reference>